<dbReference type="HOGENOM" id="CLU_2186574_0_0_1"/>
<dbReference type="InterPro" id="IPR000210">
    <property type="entry name" value="BTB/POZ_dom"/>
</dbReference>
<dbReference type="SUPFAM" id="SSF54695">
    <property type="entry name" value="POZ domain"/>
    <property type="match status" value="1"/>
</dbReference>
<dbReference type="InterPro" id="IPR011333">
    <property type="entry name" value="SKP1/BTB/POZ_sf"/>
</dbReference>
<protein>
    <recommendedName>
        <fullName evidence="1">BTB domain-containing protein</fullName>
    </recommendedName>
</protein>
<dbReference type="Proteomes" id="UP000000305">
    <property type="component" value="Unassembled WGS sequence"/>
</dbReference>
<dbReference type="CDD" id="cd18186">
    <property type="entry name" value="BTB_POZ_ZBTB_KLHL-like"/>
    <property type="match status" value="1"/>
</dbReference>
<gene>
    <name evidence="2" type="ORF">DAPPUDRAFT_248481</name>
</gene>
<dbReference type="InParanoid" id="E9GUQ9"/>
<keyword evidence="3" id="KW-1185">Reference proteome</keyword>
<sequence>MAPGKDIAGLYRIRLEDVNPSTVEQFLHFILDFIYTGEFTSTLAIQELLKLAQYYQLTTLISRQQLDKMRAAAEQHGQKRISLQPYSITLRCKRSKLARMRAAPDDVEL</sequence>
<dbReference type="AlphaFoldDB" id="E9GUQ9"/>
<evidence type="ECO:0000313" key="2">
    <source>
        <dbReference type="EMBL" id="EFX76898.1"/>
    </source>
</evidence>
<dbReference type="KEGG" id="dpx:DAPPUDRAFT_248481"/>
<evidence type="ECO:0000259" key="1">
    <source>
        <dbReference type="Pfam" id="PF00651"/>
    </source>
</evidence>
<reference evidence="2 3" key="1">
    <citation type="journal article" date="2011" name="Science">
        <title>The ecoresponsive genome of Daphnia pulex.</title>
        <authorList>
            <person name="Colbourne J.K."/>
            <person name="Pfrender M.E."/>
            <person name="Gilbert D."/>
            <person name="Thomas W.K."/>
            <person name="Tucker A."/>
            <person name="Oakley T.H."/>
            <person name="Tokishita S."/>
            <person name="Aerts A."/>
            <person name="Arnold G.J."/>
            <person name="Basu M.K."/>
            <person name="Bauer D.J."/>
            <person name="Caceres C.E."/>
            <person name="Carmel L."/>
            <person name="Casola C."/>
            <person name="Choi J.H."/>
            <person name="Detter J.C."/>
            <person name="Dong Q."/>
            <person name="Dusheyko S."/>
            <person name="Eads B.D."/>
            <person name="Frohlich T."/>
            <person name="Geiler-Samerotte K.A."/>
            <person name="Gerlach D."/>
            <person name="Hatcher P."/>
            <person name="Jogdeo S."/>
            <person name="Krijgsveld J."/>
            <person name="Kriventseva E.V."/>
            <person name="Kultz D."/>
            <person name="Laforsch C."/>
            <person name="Lindquist E."/>
            <person name="Lopez J."/>
            <person name="Manak J.R."/>
            <person name="Muller J."/>
            <person name="Pangilinan J."/>
            <person name="Patwardhan R.P."/>
            <person name="Pitluck S."/>
            <person name="Pritham E.J."/>
            <person name="Rechtsteiner A."/>
            <person name="Rho M."/>
            <person name="Rogozin I.B."/>
            <person name="Sakarya O."/>
            <person name="Salamov A."/>
            <person name="Schaack S."/>
            <person name="Shapiro H."/>
            <person name="Shiga Y."/>
            <person name="Skalitzky C."/>
            <person name="Smith Z."/>
            <person name="Souvorov A."/>
            <person name="Sung W."/>
            <person name="Tang Z."/>
            <person name="Tsuchiya D."/>
            <person name="Tu H."/>
            <person name="Vos H."/>
            <person name="Wang M."/>
            <person name="Wolf Y.I."/>
            <person name="Yamagata H."/>
            <person name="Yamada T."/>
            <person name="Ye Y."/>
            <person name="Shaw J.R."/>
            <person name="Andrews J."/>
            <person name="Crease T.J."/>
            <person name="Tang H."/>
            <person name="Lucas S.M."/>
            <person name="Robertson H.M."/>
            <person name="Bork P."/>
            <person name="Koonin E.V."/>
            <person name="Zdobnov E.M."/>
            <person name="Grigoriev I.V."/>
            <person name="Lynch M."/>
            <person name="Boore J.L."/>
        </authorList>
    </citation>
    <scope>NUCLEOTIDE SEQUENCE [LARGE SCALE GENOMIC DNA]</scope>
</reference>
<evidence type="ECO:0000313" key="3">
    <source>
        <dbReference type="Proteomes" id="UP000000305"/>
    </source>
</evidence>
<dbReference type="Pfam" id="PF00651">
    <property type="entry name" value="BTB"/>
    <property type="match status" value="1"/>
</dbReference>
<organism evidence="2 3">
    <name type="scientific">Daphnia pulex</name>
    <name type="common">Water flea</name>
    <dbReference type="NCBI Taxonomy" id="6669"/>
    <lineage>
        <taxon>Eukaryota</taxon>
        <taxon>Metazoa</taxon>
        <taxon>Ecdysozoa</taxon>
        <taxon>Arthropoda</taxon>
        <taxon>Crustacea</taxon>
        <taxon>Branchiopoda</taxon>
        <taxon>Diplostraca</taxon>
        <taxon>Cladocera</taxon>
        <taxon>Anomopoda</taxon>
        <taxon>Daphniidae</taxon>
        <taxon>Daphnia</taxon>
    </lineage>
</organism>
<dbReference type="EMBL" id="GL732566">
    <property type="protein sequence ID" value="EFX76898.1"/>
    <property type="molecule type" value="Genomic_DNA"/>
</dbReference>
<dbReference type="PhylomeDB" id="E9GUQ9"/>
<accession>E9GUQ9</accession>
<feature type="domain" description="BTB" evidence="1">
    <location>
        <begin position="12"/>
        <end position="62"/>
    </location>
</feature>
<dbReference type="OrthoDB" id="25620at2759"/>
<name>E9GUQ9_DAPPU</name>
<proteinExistence type="predicted"/>
<dbReference type="Gene3D" id="3.30.710.10">
    <property type="entry name" value="Potassium Channel Kv1.1, Chain A"/>
    <property type="match status" value="1"/>
</dbReference>